<accession>A0A5B9FV34</accession>
<dbReference type="AlphaFoldDB" id="A0A5B9FV34"/>
<dbReference type="InterPro" id="IPR051136">
    <property type="entry name" value="Intracellular_Lectin-GPT"/>
</dbReference>
<reference evidence="1 2" key="1">
    <citation type="submission" date="2019-08" db="EMBL/GenBank/DDBJ databases">
        <title>Flavobacterium alkalisoli sp. nov., isolated from rhizosphere soil of Suaeda salsa.</title>
        <authorList>
            <person name="Sun J.-Q."/>
            <person name="Xu L."/>
        </authorList>
    </citation>
    <scope>NUCLEOTIDE SEQUENCE [LARGE SCALE GENOMIC DNA]</scope>
    <source>
        <strain evidence="1 2">XS-5</strain>
    </source>
</reference>
<evidence type="ECO:0000313" key="2">
    <source>
        <dbReference type="Proteomes" id="UP000321222"/>
    </source>
</evidence>
<dbReference type="SUPFAM" id="SSF49899">
    <property type="entry name" value="Concanavalin A-like lectins/glucanases"/>
    <property type="match status" value="1"/>
</dbReference>
<dbReference type="PANTHER" id="PTHR12223">
    <property type="entry name" value="VESICULAR MANNOSE-BINDING LECTIN"/>
    <property type="match status" value="1"/>
</dbReference>
<dbReference type="GO" id="GO:0004553">
    <property type="term" value="F:hydrolase activity, hydrolyzing O-glycosyl compounds"/>
    <property type="evidence" value="ECO:0007669"/>
    <property type="project" value="UniProtKB-ARBA"/>
</dbReference>
<dbReference type="InterPro" id="IPR056573">
    <property type="entry name" value="Lectin_L-type_dom"/>
</dbReference>
<dbReference type="GO" id="GO:0005975">
    <property type="term" value="P:carbohydrate metabolic process"/>
    <property type="evidence" value="ECO:0007669"/>
    <property type="project" value="UniProtKB-ARBA"/>
</dbReference>
<dbReference type="Gene3D" id="2.60.120.200">
    <property type="match status" value="1"/>
</dbReference>
<sequence>MISLPLCKFAEQSRILLFGICLLFTTSVFAQLTPTFVNNASQMANGCYRITNNAQSNSGAVWYNNPIDLSNDFEIVFNAYFGANSNGADGMTFVLKTTANPVIGIIGGGLGYRDLPDQPSLAVEFDTYRNVNASNGLFVNDPLFDHVALQKAGNISHASADNLVAPVQASPTSTNIKDNTEHEVKIRWRASTQAFTVIFDCSERFTYLGDLINDVFGGTSNVYFGFTGSTGGQANLQYICFQYLSFLDAGIQDKLICAGASVDDIDGSYTGASTYQWTPTTGVSNPNIANPVFTPTETTTYLLTVTDNCGDVMEHEFTITVADFEASVTAVESPVCNGTGEAQFAITGEPNAEVAYTINNGAEETVFLDDTGEALVTVSGVNVSQTLQLVNLTVAEEPFCTVPLTESAFVDVTLDDASFYLTPGCTDATATVTGVSGGIFTFDTNPGDGAVIDETTGEISNAIPGATYSVQYLTNGTCPNTSVEQVTLYLLPTISSPITDYVLCDQTDYMTPDGIEEFDLTSKDLEVTGGNPDYAVSYYETANDAETATNPIVNLTTYANLSNPQTIYVRLENTVTTCYDVFDFDLVVTPLPIYDSAQTDFHECEEVPGQADFDLHSHDSALASGVSSVTVSYYSSQIEAETGDAATQLPDIYVAPDMAQIWARLQSSVTGCWTAVQITLHVDPAPIAPALTALEECAFDNDGFENFDVQSVIDYIESQLTDVTVTAHETMDDAEFGTNAIDPVDYTNIEANTQTLYIRVSSAFTVCYDIEELQLIVHQAPIATEPAPYALCDNGPDDTDGEGIFVLPSRESEILGGLDPALYTVGYFATLEAAQANTPAIATPGSYTATNTDSPVYVRVTDNATGCYDIVELELIVNPLPVATQPTPYTLCDVNTIGGQPDEVEEFDLTTKIPEIIGVQTGINVTFHHTLADADANINEIQNPQAYTNQSNAEAIYVRVTFEATGCYRIVLLDIRVEPLPIVVPPSQEDLTMCDPDSDGHAQFDLDALVEDMINNGENLSVTFHETAQDAELGINAIPNTDNYTNTNAYNQTIYVRVENTVTGCYTATAYALNLIVVDTLRLMRTFRTSPFVIRTTTTRMPWQPWTLRFRTATYWST</sequence>
<dbReference type="OrthoDB" id="1391397at2"/>
<organism evidence="1 2">
    <name type="scientific">Flavobacterium alkalisoli</name>
    <dbReference type="NCBI Taxonomy" id="2602769"/>
    <lineage>
        <taxon>Bacteria</taxon>
        <taxon>Pseudomonadati</taxon>
        <taxon>Bacteroidota</taxon>
        <taxon>Flavobacteriia</taxon>
        <taxon>Flavobacteriales</taxon>
        <taxon>Flavobacteriaceae</taxon>
        <taxon>Flavobacterium</taxon>
    </lineage>
</organism>
<evidence type="ECO:0000313" key="1">
    <source>
        <dbReference type="EMBL" id="QEE50825.1"/>
    </source>
</evidence>
<dbReference type="InterPro" id="IPR019825">
    <property type="entry name" value="Lectin_legB_Mn/Ca_BS"/>
</dbReference>
<evidence type="ECO:0008006" key="3">
    <source>
        <dbReference type="Google" id="ProtNLM"/>
    </source>
</evidence>
<dbReference type="PROSITE" id="PS00307">
    <property type="entry name" value="LECTIN_LEGUME_BETA"/>
    <property type="match status" value="1"/>
</dbReference>
<keyword evidence="2" id="KW-1185">Reference proteome</keyword>
<name>A0A5B9FV34_9FLAO</name>
<gene>
    <name evidence="1" type="ORF">FUA48_14930</name>
</gene>
<dbReference type="RefSeq" id="WP_147584271.1">
    <property type="nucleotide sequence ID" value="NZ_CP042831.1"/>
</dbReference>
<dbReference type="EMBL" id="CP042831">
    <property type="protein sequence ID" value="QEE50825.1"/>
    <property type="molecule type" value="Genomic_DNA"/>
</dbReference>
<dbReference type="PANTHER" id="PTHR12223:SF19">
    <property type="entry name" value="LEGUME LECTIN DOMAIN-CONTAINING PROTEIN"/>
    <property type="match status" value="1"/>
</dbReference>
<dbReference type="CDD" id="cd01951">
    <property type="entry name" value="lectin_L-type"/>
    <property type="match status" value="1"/>
</dbReference>
<protein>
    <recommendedName>
        <fullName evidence="3">Legume lectin domain-containing protein</fullName>
    </recommendedName>
</protein>
<dbReference type="KEGG" id="fak:FUA48_14930"/>
<dbReference type="Proteomes" id="UP000321222">
    <property type="component" value="Chromosome"/>
</dbReference>
<proteinExistence type="predicted"/>
<dbReference type="InterPro" id="IPR013320">
    <property type="entry name" value="ConA-like_dom_sf"/>
</dbReference>
<dbReference type="Pfam" id="PF18483">
    <property type="entry name" value="Lectin_L-type_dom"/>
    <property type="match status" value="1"/>
</dbReference>